<name>A0AAD6CAQ0_9EURO</name>
<dbReference type="EMBL" id="JAPVEA010000002">
    <property type="protein sequence ID" value="KAJ5459658.1"/>
    <property type="molecule type" value="Genomic_DNA"/>
</dbReference>
<sequence>MVSAQFESTRVHPRRRPVINTTLAPEAESSSSSKMQLKKGETFSTPTSPPSSDRDPVLNIRSLPRRSPTSLDAITASEQRMASILERLTLDDQPEEKSSSADDMDAVKTESKSAVSTPSKPSSEDGYDLFPLEKKEQQQQQQQQQQEPEHGHESDSGLGSSVSSRESLADPSEKVNNEIHLGQSAITTASTNFDQGSSPRRQLSYSACKQIERFILVPILKEPKLKPFHPLVRSIPTRIVNKQIVCLRDLEKILLWLAPKLSASRSSYLGFCEFTIQCLHTSTSHLNARDQRLPADRPYTNGYFLDLVTQVRRYAAMIQANRQRVQAAQDSQTQSAKKDEPSSLITTAALEGGLSKNGRPAELTMIQDGKVISLATGLPYEPDAPATFKRTITLDDEGDEGVMRSMARRKKNAPPMDINQKCAHCDKVFKRPCDLTKHEKTHSRPWKCTDTTCKYYQIGWPTEKERDRHMNDKHSDSPNIFRCHFEPCTYHSKRESNCKQHMEKAHGWVYVRSKHSSRTLGSKSKRGTSIRATSLQATPDTPSVSTPASGPTDFSTPSVGPTPSPYEGPAELPDGATFNFADPPAMVPGEDFPDFFDTFNLADIAANGYTGMHYEPYQAPSSAGMSNDAGVNSYTGFDNSPQPTPYSAGMSNDIGLGSFTGLDNSPQQTPSLAGMTNDTGVDSYSGFDNSPQETPYSAAMSNDQVFSAFDLAGLNHLQAQFAAGEPESLIPTLDEFSTYHMQLPTAAEGLNAGLKPISEDQLMMNMGAGNFAAAAPTHLPGLSPGAQGGLMLYAPDSGMSGNNISSDFPFGLPLAQQPVNDFTLFGETVSQEQSPEQMYGQSEHMSMD</sequence>
<dbReference type="Proteomes" id="UP001213681">
    <property type="component" value="Unassembled WGS sequence"/>
</dbReference>
<dbReference type="GO" id="GO:0008270">
    <property type="term" value="F:zinc ion binding"/>
    <property type="evidence" value="ECO:0007669"/>
    <property type="project" value="UniProtKB-KW"/>
</dbReference>
<dbReference type="InterPro" id="IPR013087">
    <property type="entry name" value="Znf_C2H2_type"/>
</dbReference>
<dbReference type="RefSeq" id="XP_056768700.1">
    <property type="nucleotide sequence ID" value="XM_056904593.1"/>
</dbReference>
<feature type="domain" description="C2H2-type" evidence="3">
    <location>
        <begin position="420"/>
        <end position="447"/>
    </location>
</feature>
<organism evidence="4 5">
    <name type="scientific">Penicillium daleae</name>
    <dbReference type="NCBI Taxonomy" id="63821"/>
    <lineage>
        <taxon>Eukaryota</taxon>
        <taxon>Fungi</taxon>
        <taxon>Dikarya</taxon>
        <taxon>Ascomycota</taxon>
        <taxon>Pezizomycotina</taxon>
        <taxon>Eurotiomycetes</taxon>
        <taxon>Eurotiomycetidae</taxon>
        <taxon>Eurotiales</taxon>
        <taxon>Aspergillaceae</taxon>
        <taxon>Penicillium</taxon>
    </lineage>
</organism>
<evidence type="ECO:0000256" key="1">
    <source>
        <dbReference type="PROSITE-ProRule" id="PRU00042"/>
    </source>
</evidence>
<feature type="compositionally biased region" description="Polar residues" evidence="2">
    <location>
        <begin position="67"/>
        <end position="80"/>
    </location>
</feature>
<evidence type="ECO:0000256" key="2">
    <source>
        <dbReference type="SAM" id="MobiDB-lite"/>
    </source>
</evidence>
<keyword evidence="1" id="KW-0862">Zinc</keyword>
<dbReference type="PROSITE" id="PS50157">
    <property type="entry name" value="ZINC_FINGER_C2H2_2"/>
    <property type="match status" value="1"/>
</dbReference>
<feature type="compositionally biased region" description="Basic and acidic residues" evidence="2">
    <location>
        <begin position="95"/>
        <end position="111"/>
    </location>
</feature>
<dbReference type="GeneID" id="81594836"/>
<feature type="compositionally biased region" description="Low complexity" evidence="2">
    <location>
        <begin position="156"/>
        <end position="166"/>
    </location>
</feature>
<evidence type="ECO:0000259" key="3">
    <source>
        <dbReference type="PROSITE" id="PS50157"/>
    </source>
</evidence>
<accession>A0AAD6CAQ0</accession>
<reference evidence="4" key="2">
    <citation type="journal article" date="2023" name="IMA Fungus">
        <title>Comparative genomic study of the Penicillium genus elucidates a diverse pangenome and 15 lateral gene transfer events.</title>
        <authorList>
            <person name="Petersen C."/>
            <person name="Sorensen T."/>
            <person name="Nielsen M.R."/>
            <person name="Sondergaard T.E."/>
            <person name="Sorensen J.L."/>
            <person name="Fitzpatrick D.A."/>
            <person name="Frisvad J.C."/>
            <person name="Nielsen K.L."/>
        </authorList>
    </citation>
    <scope>NUCLEOTIDE SEQUENCE</scope>
    <source>
        <strain evidence="4">IBT 16125</strain>
    </source>
</reference>
<keyword evidence="5" id="KW-1185">Reference proteome</keyword>
<feature type="region of interest" description="Disordered" evidence="2">
    <location>
        <begin position="1"/>
        <end position="172"/>
    </location>
</feature>
<keyword evidence="1" id="KW-0863">Zinc-finger</keyword>
<keyword evidence="1" id="KW-0479">Metal-binding</keyword>
<feature type="compositionally biased region" description="Polar residues" evidence="2">
    <location>
        <begin position="19"/>
        <end position="35"/>
    </location>
</feature>
<feature type="compositionally biased region" description="Basic residues" evidence="2">
    <location>
        <begin position="518"/>
        <end position="528"/>
    </location>
</feature>
<reference evidence="4" key="1">
    <citation type="submission" date="2022-12" db="EMBL/GenBank/DDBJ databases">
        <authorList>
            <person name="Petersen C."/>
        </authorList>
    </citation>
    <scope>NUCLEOTIDE SEQUENCE</scope>
    <source>
        <strain evidence="4">IBT 16125</strain>
    </source>
</reference>
<gene>
    <name evidence="4" type="ORF">N7458_001210</name>
</gene>
<evidence type="ECO:0000313" key="4">
    <source>
        <dbReference type="EMBL" id="KAJ5459658.1"/>
    </source>
</evidence>
<dbReference type="AlphaFoldDB" id="A0AAD6CAQ0"/>
<feature type="region of interest" description="Disordered" evidence="2">
    <location>
        <begin position="518"/>
        <end position="584"/>
    </location>
</feature>
<protein>
    <submittedName>
        <fullName evidence="4">Zinc fingerC2H2</fullName>
    </submittedName>
</protein>
<proteinExistence type="predicted"/>
<feature type="compositionally biased region" description="Polar residues" evidence="2">
    <location>
        <begin position="530"/>
        <end position="559"/>
    </location>
</feature>
<feature type="compositionally biased region" description="Polar residues" evidence="2">
    <location>
        <begin position="112"/>
        <end position="121"/>
    </location>
</feature>
<evidence type="ECO:0000313" key="5">
    <source>
        <dbReference type="Proteomes" id="UP001213681"/>
    </source>
</evidence>
<dbReference type="PROSITE" id="PS00028">
    <property type="entry name" value="ZINC_FINGER_C2H2_1"/>
    <property type="match status" value="1"/>
</dbReference>
<dbReference type="SMART" id="SM00355">
    <property type="entry name" value="ZnF_C2H2"/>
    <property type="match status" value="3"/>
</dbReference>
<comment type="caution">
    <text evidence="4">The sequence shown here is derived from an EMBL/GenBank/DDBJ whole genome shotgun (WGS) entry which is preliminary data.</text>
</comment>